<dbReference type="InterPro" id="IPR029058">
    <property type="entry name" value="AB_hydrolase_fold"/>
</dbReference>
<evidence type="ECO:0008006" key="4">
    <source>
        <dbReference type="Google" id="ProtNLM"/>
    </source>
</evidence>
<comment type="caution">
    <text evidence="2">The sequence shown here is derived from an EMBL/GenBank/DDBJ whole genome shotgun (WGS) entry which is preliminary data.</text>
</comment>
<evidence type="ECO:0000313" key="2">
    <source>
        <dbReference type="EMBL" id="KAK9903340.1"/>
    </source>
</evidence>
<accession>A0ABR2YDW9</accession>
<name>A0ABR2YDW9_9CHLO</name>
<feature type="region of interest" description="Disordered" evidence="1">
    <location>
        <begin position="212"/>
        <end position="261"/>
    </location>
</feature>
<dbReference type="SUPFAM" id="SSF53474">
    <property type="entry name" value="alpha/beta-Hydrolases"/>
    <property type="match status" value="1"/>
</dbReference>
<feature type="compositionally biased region" description="Low complexity" evidence="1">
    <location>
        <begin position="233"/>
        <end position="247"/>
    </location>
</feature>
<keyword evidence="3" id="KW-1185">Reference proteome</keyword>
<organism evidence="2 3">
    <name type="scientific">Coccomyxa subellipsoidea</name>
    <dbReference type="NCBI Taxonomy" id="248742"/>
    <lineage>
        <taxon>Eukaryota</taxon>
        <taxon>Viridiplantae</taxon>
        <taxon>Chlorophyta</taxon>
        <taxon>core chlorophytes</taxon>
        <taxon>Trebouxiophyceae</taxon>
        <taxon>Trebouxiophyceae incertae sedis</taxon>
        <taxon>Coccomyxaceae</taxon>
        <taxon>Coccomyxa</taxon>
    </lineage>
</organism>
<dbReference type="EMBL" id="JALJOT010000014">
    <property type="protein sequence ID" value="KAK9903340.1"/>
    <property type="molecule type" value="Genomic_DNA"/>
</dbReference>
<feature type="compositionally biased region" description="Low complexity" evidence="1">
    <location>
        <begin position="212"/>
        <end position="221"/>
    </location>
</feature>
<protein>
    <recommendedName>
        <fullName evidence="4">AB hydrolase-1 domain-containing protein</fullName>
    </recommendedName>
</protein>
<dbReference type="PANTHER" id="PTHR37471:SF1">
    <property type="entry name" value="AB HYDROLASE-1 DOMAIN-CONTAINING PROTEIN"/>
    <property type="match status" value="1"/>
</dbReference>
<gene>
    <name evidence="2" type="ORF">WJX75_003264</name>
</gene>
<dbReference type="Gene3D" id="3.40.50.1820">
    <property type="entry name" value="alpha/beta hydrolase"/>
    <property type="match status" value="1"/>
</dbReference>
<evidence type="ECO:0000256" key="1">
    <source>
        <dbReference type="SAM" id="MobiDB-lite"/>
    </source>
</evidence>
<reference evidence="2 3" key="1">
    <citation type="journal article" date="2024" name="Nat. Commun.">
        <title>Phylogenomics reveals the evolutionary origins of lichenization in chlorophyte algae.</title>
        <authorList>
            <person name="Puginier C."/>
            <person name="Libourel C."/>
            <person name="Otte J."/>
            <person name="Skaloud P."/>
            <person name="Haon M."/>
            <person name="Grisel S."/>
            <person name="Petersen M."/>
            <person name="Berrin J.G."/>
            <person name="Delaux P.M."/>
            <person name="Dal Grande F."/>
            <person name="Keller J."/>
        </authorList>
    </citation>
    <scope>NUCLEOTIDE SEQUENCE [LARGE SCALE GENOMIC DNA]</scope>
    <source>
        <strain evidence="2 3">SAG 216-7</strain>
    </source>
</reference>
<sequence length="575" mass="63733">MFALSAASWRSVAVTLAAGLSLYLLQARASTRGITAQVVVAWLCIEVAFNIWQSWRYHVINQRVESRYEPHRVAEVKRRFLQLNGCMCIEQFLSGWFHGAPYKSIKRGNVEDFVAYGFYCRTMDTLPPRLQAATKIFVRQMEAEWGATFPEGRNADISFMAHVWEDLRVLPKPLALHLASEAASLAGGVVLRCMGFRKDCCQGFTYWIRQPNRAPRPAAADSPPPTPTRSRRTTPTVSPMTSPSVSPHNSEDAEIDPSTLSRTGGLLRQKSIIHRRGDSFSSLRSDEADDTTDPEPRPIFFMHGVGLGLVPYLGLIQQTLWACPNSPMILLEAPHVGLTLQLRSRSVDDVAHAAAQILWRHTYEGACFVAHSYGTFCVSRICQLHRSLVHSVALIDPVCFLTCYPQLLYNFVYRVPKAADVLGSLTGILGAARFLFSRDLIIAETFCRKFLWHELMLWPEDMPPHALVILSDADDLVPSPLVAKHISDAHTTATVMYHPTAGHGGFLVDLPWQRQMVQGIAQLALLPEEASLTAFPGSPAGKLLEGSKGSMRYNSLGAFSSLGSLATYHSLTSRS</sequence>
<dbReference type="PANTHER" id="PTHR37471">
    <property type="entry name" value="UNNAMED PRODUCT"/>
    <property type="match status" value="1"/>
</dbReference>
<dbReference type="Proteomes" id="UP001491310">
    <property type="component" value="Unassembled WGS sequence"/>
</dbReference>
<evidence type="ECO:0000313" key="3">
    <source>
        <dbReference type="Proteomes" id="UP001491310"/>
    </source>
</evidence>
<proteinExistence type="predicted"/>